<evidence type="ECO:0000313" key="1">
    <source>
        <dbReference type="EMBL" id="KAK5903309.1"/>
    </source>
</evidence>
<comment type="caution">
    <text evidence="1">The sequence shown here is derived from an EMBL/GenBank/DDBJ whole genome shotgun (WGS) entry which is preliminary data.</text>
</comment>
<gene>
    <name evidence="1" type="ORF">CgunFtcFv8_007101</name>
</gene>
<protein>
    <submittedName>
        <fullName evidence="1">Uncharacterized protein</fullName>
    </submittedName>
</protein>
<evidence type="ECO:0000313" key="2">
    <source>
        <dbReference type="Proteomes" id="UP001331515"/>
    </source>
</evidence>
<reference evidence="1 2" key="1">
    <citation type="journal article" date="2023" name="Mol. Biol. Evol.">
        <title>Genomics of Secondarily Temperate Adaptation in the Only Non-Antarctic Icefish.</title>
        <authorList>
            <person name="Rivera-Colon A.G."/>
            <person name="Rayamajhi N."/>
            <person name="Minhas B.F."/>
            <person name="Madrigal G."/>
            <person name="Bilyk K.T."/>
            <person name="Yoon V."/>
            <person name="Hune M."/>
            <person name="Gregory S."/>
            <person name="Cheng C.H.C."/>
            <person name="Catchen J.M."/>
        </authorList>
    </citation>
    <scope>NUCLEOTIDE SEQUENCE [LARGE SCALE GENOMIC DNA]</scope>
    <source>
        <tissue evidence="1">White muscle</tissue>
    </source>
</reference>
<accession>A0AAN8H8F3</accession>
<dbReference type="Proteomes" id="UP001331515">
    <property type="component" value="Unassembled WGS sequence"/>
</dbReference>
<dbReference type="EMBL" id="JAURVH010001531">
    <property type="protein sequence ID" value="KAK5903309.1"/>
    <property type="molecule type" value="Genomic_DNA"/>
</dbReference>
<sequence length="84" mass="8347">MAGSSPIVISISDIVITSHISLQVDCSAGRQGHKASLCVRASSCWGGATGGQLTHGGPEAAVLGSDDPLQAVMAESEVILSGAE</sequence>
<keyword evidence="2" id="KW-1185">Reference proteome</keyword>
<dbReference type="AlphaFoldDB" id="A0AAN8H8F3"/>
<name>A0AAN8H8F3_CHAGU</name>
<organism evidence="1 2">
    <name type="scientific">Champsocephalus gunnari</name>
    <name type="common">Mackerel icefish</name>
    <dbReference type="NCBI Taxonomy" id="52237"/>
    <lineage>
        <taxon>Eukaryota</taxon>
        <taxon>Metazoa</taxon>
        <taxon>Chordata</taxon>
        <taxon>Craniata</taxon>
        <taxon>Vertebrata</taxon>
        <taxon>Euteleostomi</taxon>
        <taxon>Actinopterygii</taxon>
        <taxon>Neopterygii</taxon>
        <taxon>Teleostei</taxon>
        <taxon>Neoteleostei</taxon>
        <taxon>Acanthomorphata</taxon>
        <taxon>Eupercaria</taxon>
        <taxon>Perciformes</taxon>
        <taxon>Notothenioidei</taxon>
        <taxon>Channichthyidae</taxon>
        <taxon>Champsocephalus</taxon>
    </lineage>
</organism>
<proteinExistence type="predicted"/>